<name>A0ABT3IFH5_9BACT</name>
<protein>
    <submittedName>
        <fullName evidence="1">Uncharacterized protein</fullName>
    </submittedName>
</protein>
<dbReference type="Proteomes" id="UP001207742">
    <property type="component" value="Unassembled WGS sequence"/>
</dbReference>
<evidence type="ECO:0000313" key="2">
    <source>
        <dbReference type="Proteomes" id="UP001207742"/>
    </source>
</evidence>
<reference evidence="1 2" key="1">
    <citation type="submission" date="2022-10" db="EMBL/GenBank/DDBJ databases">
        <title>Chitinophaga nivalis PC15 sp. nov., isolated from Pyeongchang county, South Korea.</title>
        <authorList>
            <person name="Trinh H.N."/>
        </authorList>
    </citation>
    <scope>NUCLEOTIDE SEQUENCE [LARGE SCALE GENOMIC DNA]</scope>
    <source>
        <strain evidence="1 2">PC14</strain>
    </source>
</reference>
<organism evidence="1 2">
    <name type="scientific">Chitinophaga nivalis</name>
    <dbReference type="NCBI Taxonomy" id="2991709"/>
    <lineage>
        <taxon>Bacteria</taxon>
        <taxon>Pseudomonadati</taxon>
        <taxon>Bacteroidota</taxon>
        <taxon>Chitinophagia</taxon>
        <taxon>Chitinophagales</taxon>
        <taxon>Chitinophagaceae</taxon>
        <taxon>Chitinophaga</taxon>
    </lineage>
</organism>
<sequence length="161" mass="19454">MSKIFEINYPKLVRLLLPPRLRQPRQVAWLQALTTPVSYLFQQFRRNRNANIYRLKITPQVVYLEKLLNERYDISNRRIRITDAFSYEPWYIYQIAEDKPQFLYQPGEHKPVHLFTKDEIGQQTVDFYVTVPQHLEFNENEMRALLDNYKLAGKTYKIQTV</sequence>
<comment type="caution">
    <text evidence="1">The sequence shown here is derived from an EMBL/GenBank/DDBJ whole genome shotgun (WGS) entry which is preliminary data.</text>
</comment>
<dbReference type="RefSeq" id="WP_264727256.1">
    <property type="nucleotide sequence ID" value="NZ_JAPDNR010000001.1"/>
</dbReference>
<gene>
    <name evidence="1" type="ORF">OL497_02075</name>
</gene>
<keyword evidence="2" id="KW-1185">Reference proteome</keyword>
<proteinExistence type="predicted"/>
<dbReference type="EMBL" id="JAPDNS010000001">
    <property type="protein sequence ID" value="MCW3482661.1"/>
    <property type="molecule type" value="Genomic_DNA"/>
</dbReference>
<accession>A0ABT3IFH5</accession>
<evidence type="ECO:0000313" key="1">
    <source>
        <dbReference type="EMBL" id="MCW3482661.1"/>
    </source>
</evidence>